<organism evidence="1 2">
    <name type="scientific">Kandleria vitulina</name>
    <dbReference type="NCBI Taxonomy" id="1630"/>
    <lineage>
        <taxon>Bacteria</taxon>
        <taxon>Bacillati</taxon>
        <taxon>Bacillota</taxon>
        <taxon>Erysipelotrichia</taxon>
        <taxon>Erysipelotrichales</taxon>
        <taxon>Coprobacillaceae</taxon>
        <taxon>Kandleria</taxon>
    </lineage>
</organism>
<dbReference type="EMBL" id="FNNF01000047">
    <property type="protein sequence ID" value="SDW75999.1"/>
    <property type="molecule type" value="Genomic_DNA"/>
</dbReference>
<protein>
    <recommendedName>
        <fullName evidence="3">Phage-Barnase-EndoU-ColicinE5/D-RelE like nuclease 4 domain-containing protein</fullName>
    </recommendedName>
</protein>
<dbReference type="RefSeq" id="WP_074687292.1">
    <property type="nucleotide sequence ID" value="NZ_FNNF01000047.1"/>
</dbReference>
<name>A0A1H2W7F9_9FIRM</name>
<evidence type="ECO:0000313" key="1">
    <source>
        <dbReference type="EMBL" id="SDW75999.1"/>
    </source>
</evidence>
<evidence type="ECO:0008006" key="3">
    <source>
        <dbReference type="Google" id="ProtNLM"/>
    </source>
</evidence>
<gene>
    <name evidence="1" type="ORF">SAMN04487759_1472</name>
</gene>
<dbReference type="Proteomes" id="UP000182429">
    <property type="component" value="Unassembled WGS sequence"/>
</dbReference>
<proteinExistence type="predicted"/>
<sequence>MLDVYEYILKCIEKRAIPSDKKITLKSYCEFYEKEIEHHVFEVEFKNGKKIFIKNEAKNIAHIMGIHAFYDRRFKDKALRFGGAFTGIDAYKNMKKGKITLNYLKKSKRGEAWNDDTKRIRVLSFPFMMKALREGEWYNFDINKFKGNTKLNPKIIVAYRLQKYILNFCISDSNDDNYFCISNIIAFKNDNPRVKNQDLLELDRVIELDSKGKVTSCVCQNRLYRNYLRKTKEVEHVTVNEKKHEELISKKCFVNTNKIAHDKYEVVYLKLDTNTKKFIEK</sequence>
<evidence type="ECO:0000313" key="2">
    <source>
        <dbReference type="Proteomes" id="UP000182429"/>
    </source>
</evidence>
<dbReference type="OrthoDB" id="2969511at2"/>
<dbReference type="AlphaFoldDB" id="A0A1H2W7F9"/>
<reference evidence="1 2" key="1">
    <citation type="submission" date="2016-10" db="EMBL/GenBank/DDBJ databases">
        <authorList>
            <person name="de Groot N.N."/>
        </authorList>
    </citation>
    <scope>NUCLEOTIDE SEQUENCE [LARGE SCALE GENOMIC DNA]</scope>
    <source>
        <strain evidence="1 2">S3b</strain>
    </source>
</reference>
<accession>A0A1H2W7F9</accession>